<dbReference type="GO" id="GO:0003700">
    <property type="term" value="F:DNA-binding transcription factor activity"/>
    <property type="evidence" value="ECO:0007669"/>
    <property type="project" value="InterPro"/>
</dbReference>
<dbReference type="InterPro" id="IPR050204">
    <property type="entry name" value="AraC_XylS_family_regulators"/>
</dbReference>
<name>A0A1Y5T608_9PROT</name>
<dbReference type="Gene3D" id="1.10.10.60">
    <property type="entry name" value="Homeodomain-like"/>
    <property type="match status" value="2"/>
</dbReference>
<sequence length="293" mass="32668">MTVAQSPDIESHRIGRDESARYWRVPALDHLECLSATFRRHSYSPHVHETFVVGIIEQGVEQFDIAGTTWRARPGDLVMVNPDTLHDGKPATDYYRYRMLYPTEQLLRGIADEIGLNAAPRFETPVVHDPVTWRQVGLLHRMLEAGDDALAQESLTLAVLGGLLGRHTGRLDDAPPARAPAMLERVRERMEAEYARPLALGELAATAGLSRYHLIRAFRRSYGVTPHLYLTARRLRAARALIVAGTPLAEAALGAGFADQSHLNRLFKAWYGVTPGQFRRGSNIVQESPPPRV</sequence>
<accession>A0A1Y5T608</accession>
<keyword evidence="1" id="KW-0805">Transcription regulation</keyword>
<evidence type="ECO:0000259" key="5">
    <source>
        <dbReference type="PROSITE" id="PS01124"/>
    </source>
</evidence>
<dbReference type="OrthoDB" id="110167at2"/>
<feature type="domain" description="HTH araC/xylS-type" evidence="5">
    <location>
        <begin position="184"/>
        <end position="281"/>
    </location>
</feature>
<evidence type="ECO:0000256" key="2">
    <source>
        <dbReference type="ARBA" id="ARBA00023125"/>
    </source>
</evidence>
<evidence type="ECO:0000256" key="3">
    <source>
        <dbReference type="ARBA" id="ARBA00023159"/>
    </source>
</evidence>
<proteinExistence type="predicted"/>
<dbReference type="InterPro" id="IPR018060">
    <property type="entry name" value="HTH_AraC"/>
</dbReference>
<dbReference type="PANTHER" id="PTHR46796">
    <property type="entry name" value="HTH-TYPE TRANSCRIPTIONAL ACTIVATOR RHAS-RELATED"/>
    <property type="match status" value="1"/>
</dbReference>
<dbReference type="EMBL" id="FWFR01000002">
    <property type="protein sequence ID" value="SLN53325.1"/>
    <property type="molecule type" value="Genomic_DNA"/>
</dbReference>
<dbReference type="SUPFAM" id="SSF46689">
    <property type="entry name" value="Homeodomain-like"/>
    <property type="match status" value="2"/>
</dbReference>
<evidence type="ECO:0000256" key="4">
    <source>
        <dbReference type="ARBA" id="ARBA00023163"/>
    </source>
</evidence>
<gene>
    <name evidence="6" type="primary">rhaR</name>
    <name evidence="6" type="ORF">OCH7691_02230</name>
</gene>
<evidence type="ECO:0000313" key="7">
    <source>
        <dbReference type="Proteomes" id="UP000193200"/>
    </source>
</evidence>
<dbReference type="Proteomes" id="UP000193200">
    <property type="component" value="Unassembled WGS sequence"/>
</dbReference>
<keyword evidence="4" id="KW-0804">Transcription</keyword>
<dbReference type="SUPFAM" id="SSF51215">
    <property type="entry name" value="Regulatory protein AraC"/>
    <property type="match status" value="1"/>
</dbReference>
<dbReference type="Pfam" id="PF12833">
    <property type="entry name" value="HTH_18"/>
    <property type="match status" value="1"/>
</dbReference>
<organism evidence="6 7">
    <name type="scientific">Oceanibacterium hippocampi</name>
    <dbReference type="NCBI Taxonomy" id="745714"/>
    <lineage>
        <taxon>Bacteria</taxon>
        <taxon>Pseudomonadati</taxon>
        <taxon>Pseudomonadota</taxon>
        <taxon>Alphaproteobacteria</taxon>
        <taxon>Sneathiellales</taxon>
        <taxon>Sneathiellaceae</taxon>
        <taxon>Oceanibacterium</taxon>
    </lineage>
</organism>
<dbReference type="AlphaFoldDB" id="A0A1Y5T608"/>
<dbReference type="InterPro" id="IPR009057">
    <property type="entry name" value="Homeodomain-like_sf"/>
</dbReference>
<dbReference type="PROSITE" id="PS01124">
    <property type="entry name" value="HTH_ARAC_FAMILY_2"/>
    <property type="match status" value="1"/>
</dbReference>
<keyword evidence="7" id="KW-1185">Reference proteome</keyword>
<dbReference type="RefSeq" id="WP_085883615.1">
    <property type="nucleotide sequence ID" value="NZ_FWFR01000002.1"/>
</dbReference>
<dbReference type="InterPro" id="IPR003313">
    <property type="entry name" value="AraC-bd"/>
</dbReference>
<keyword evidence="3" id="KW-0010">Activator</keyword>
<reference evidence="6 7" key="1">
    <citation type="submission" date="2017-03" db="EMBL/GenBank/DDBJ databases">
        <authorList>
            <person name="Afonso C.L."/>
            <person name="Miller P.J."/>
            <person name="Scott M.A."/>
            <person name="Spackman E."/>
            <person name="Goraichik I."/>
            <person name="Dimitrov K.M."/>
            <person name="Suarez D.L."/>
            <person name="Swayne D.E."/>
        </authorList>
    </citation>
    <scope>NUCLEOTIDE SEQUENCE [LARGE SCALE GENOMIC DNA]</scope>
    <source>
        <strain evidence="6 7">CECT 7691</strain>
    </source>
</reference>
<keyword evidence="2" id="KW-0238">DNA-binding</keyword>
<dbReference type="GO" id="GO:0043565">
    <property type="term" value="F:sequence-specific DNA binding"/>
    <property type="evidence" value="ECO:0007669"/>
    <property type="project" value="InterPro"/>
</dbReference>
<dbReference type="InParanoid" id="A0A1Y5T608"/>
<evidence type="ECO:0000256" key="1">
    <source>
        <dbReference type="ARBA" id="ARBA00023015"/>
    </source>
</evidence>
<dbReference type="FunCoup" id="A0A1Y5T608">
    <property type="interactions" value="159"/>
</dbReference>
<dbReference type="SMART" id="SM00342">
    <property type="entry name" value="HTH_ARAC"/>
    <property type="match status" value="1"/>
</dbReference>
<evidence type="ECO:0000313" key="6">
    <source>
        <dbReference type="EMBL" id="SLN53325.1"/>
    </source>
</evidence>
<dbReference type="PANTHER" id="PTHR46796:SF2">
    <property type="entry name" value="TRANSCRIPTIONAL REGULATORY PROTEIN"/>
    <property type="match status" value="1"/>
</dbReference>
<dbReference type="PROSITE" id="PS00041">
    <property type="entry name" value="HTH_ARAC_FAMILY_1"/>
    <property type="match status" value="1"/>
</dbReference>
<dbReference type="InterPro" id="IPR037923">
    <property type="entry name" value="HTH-like"/>
</dbReference>
<protein>
    <submittedName>
        <fullName evidence="6">HTH-type transcriptional activator RhaR</fullName>
    </submittedName>
</protein>
<dbReference type="Pfam" id="PF02311">
    <property type="entry name" value="AraC_binding"/>
    <property type="match status" value="1"/>
</dbReference>
<dbReference type="InterPro" id="IPR018062">
    <property type="entry name" value="HTH_AraC-typ_CS"/>
</dbReference>